<name>A0ABU9RYV7_9BURK</name>
<dbReference type="Pfam" id="PF00355">
    <property type="entry name" value="Rieske"/>
    <property type="match status" value="1"/>
</dbReference>
<dbReference type="PROSITE" id="PS51296">
    <property type="entry name" value="RIESKE"/>
    <property type="match status" value="1"/>
</dbReference>
<keyword evidence="3" id="KW-0408">Iron</keyword>
<evidence type="ECO:0000256" key="2">
    <source>
        <dbReference type="ARBA" id="ARBA00022723"/>
    </source>
</evidence>
<comment type="caution">
    <text evidence="8">The sequence shown here is derived from an EMBL/GenBank/DDBJ whole genome shotgun (WGS) entry which is preliminary data.</text>
</comment>
<comment type="similarity">
    <text evidence="6">Belongs to the bacterial ring-hydroxylating dioxygenase ferredoxin component family.</text>
</comment>
<sequence>MSREVPVAAADEIAPGQRKLAFVDGRSIVLFNVEGTMHAIDNSCPHNGASLASGQLEGCMLRCPAHGLRFDVRTGCMAGAGGLSVKTFPVRAVDGKLVVSIEDTAASHV</sequence>
<keyword evidence="4" id="KW-0411">Iron-sulfur</keyword>
<feature type="domain" description="Rieske" evidence="7">
    <location>
        <begin position="5"/>
        <end position="99"/>
    </location>
</feature>
<evidence type="ECO:0000259" key="7">
    <source>
        <dbReference type="PROSITE" id="PS51296"/>
    </source>
</evidence>
<dbReference type="RefSeq" id="WP_342949282.1">
    <property type="nucleotide sequence ID" value="NZ_JAYMRV010000011.1"/>
</dbReference>
<evidence type="ECO:0000313" key="9">
    <source>
        <dbReference type="Proteomes" id="UP001489897"/>
    </source>
</evidence>
<evidence type="ECO:0000256" key="1">
    <source>
        <dbReference type="ARBA" id="ARBA00022714"/>
    </source>
</evidence>
<dbReference type="InterPro" id="IPR017941">
    <property type="entry name" value="Rieske_2Fe-2S"/>
</dbReference>
<evidence type="ECO:0000256" key="4">
    <source>
        <dbReference type="ARBA" id="ARBA00023014"/>
    </source>
</evidence>
<keyword evidence="9" id="KW-1185">Reference proteome</keyword>
<dbReference type="Proteomes" id="UP001489897">
    <property type="component" value="Unassembled WGS sequence"/>
</dbReference>
<reference evidence="8 9" key="1">
    <citation type="submission" date="2024-01" db="EMBL/GenBank/DDBJ databases">
        <title>The diversity of rhizobia nodulating Mimosa spp. in eleven states of Brazil covering several biomes is determined by host plant, location, and edaphic factors.</title>
        <authorList>
            <person name="Rouws L."/>
            <person name="Barauna A."/>
            <person name="Beukes C."/>
            <person name="De Faria S.M."/>
            <person name="Gross E."/>
            <person name="Dos Reis Junior F.B."/>
            <person name="Simon M."/>
            <person name="Maluk M."/>
            <person name="Odee D.W."/>
            <person name="Kenicer G."/>
            <person name="Young J.P.W."/>
            <person name="Reis V.M."/>
            <person name="Zilli J."/>
            <person name="James E.K."/>
        </authorList>
    </citation>
    <scope>NUCLEOTIDE SEQUENCE [LARGE SCALE GENOMIC DNA]</scope>
    <source>
        <strain evidence="8 9">JPY167</strain>
    </source>
</reference>
<evidence type="ECO:0000256" key="6">
    <source>
        <dbReference type="ARBA" id="ARBA00038001"/>
    </source>
</evidence>
<evidence type="ECO:0000313" key="8">
    <source>
        <dbReference type="EMBL" id="MEM5425254.1"/>
    </source>
</evidence>
<gene>
    <name evidence="8" type="ORF">VSR73_29850</name>
</gene>
<dbReference type="SUPFAM" id="SSF50022">
    <property type="entry name" value="ISP domain"/>
    <property type="match status" value="1"/>
</dbReference>
<dbReference type="EMBL" id="JAYMRV010000011">
    <property type="protein sequence ID" value="MEM5425254.1"/>
    <property type="molecule type" value="Genomic_DNA"/>
</dbReference>
<keyword evidence="2" id="KW-0479">Metal-binding</keyword>
<dbReference type="PANTHER" id="PTHR21496:SF0">
    <property type="entry name" value="RIESKE DOMAIN-CONTAINING PROTEIN"/>
    <property type="match status" value="1"/>
</dbReference>
<dbReference type="InterPro" id="IPR036922">
    <property type="entry name" value="Rieske_2Fe-2S_sf"/>
</dbReference>
<dbReference type="PANTHER" id="PTHR21496">
    <property type="entry name" value="FERREDOXIN-RELATED"/>
    <property type="match status" value="1"/>
</dbReference>
<organism evidence="8 9">
    <name type="scientific">Paraburkholderia ferrariae</name>
    <dbReference type="NCBI Taxonomy" id="386056"/>
    <lineage>
        <taxon>Bacteria</taxon>
        <taxon>Pseudomonadati</taxon>
        <taxon>Pseudomonadota</taxon>
        <taxon>Betaproteobacteria</taxon>
        <taxon>Burkholderiales</taxon>
        <taxon>Burkholderiaceae</taxon>
        <taxon>Paraburkholderia</taxon>
    </lineage>
</organism>
<evidence type="ECO:0000256" key="3">
    <source>
        <dbReference type="ARBA" id="ARBA00023004"/>
    </source>
</evidence>
<keyword evidence="1" id="KW-0001">2Fe-2S</keyword>
<proteinExistence type="inferred from homology"/>
<accession>A0ABU9RYV7</accession>
<dbReference type="Gene3D" id="2.102.10.10">
    <property type="entry name" value="Rieske [2Fe-2S] iron-sulphur domain"/>
    <property type="match status" value="1"/>
</dbReference>
<comment type="cofactor">
    <cofactor evidence="5">
        <name>[2Fe-2S] cluster</name>
        <dbReference type="ChEBI" id="CHEBI:190135"/>
    </cofactor>
</comment>
<evidence type="ECO:0000256" key="5">
    <source>
        <dbReference type="ARBA" id="ARBA00034078"/>
    </source>
</evidence>
<protein>
    <submittedName>
        <fullName evidence="8">Rieske 2Fe-2S domain-containing protein</fullName>
    </submittedName>
</protein>